<organism evidence="4 5">
    <name type="scientific">Orchesella cincta</name>
    <name type="common">Springtail</name>
    <name type="synonym">Podura cincta</name>
    <dbReference type="NCBI Taxonomy" id="48709"/>
    <lineage>
        <taxon>Eukaryota</taxon>
        <taxon>Metazoa</taxon>
        <taxon>Ecdysozoa</taxon>
        <taxon>Arthropoda</taxon>
        <taxon>Hexapoda</taxon>
        <taxon>Collembola</taxon>
        <taxon>Entomobryomorpha</taxon>
        <taxon>Entomobryoidea</taxon>
        <taxon>Orchesellidae</taxon>
        <taxon>Orchesellinae</taxon>
        <taxon>Orchesella</taxon>
    </lineage>
</organism>
<dbReference type="InterPro" id="IPR006139">
    <property type="entry name" value="D-isomer_2_OHA_DH_cat_dom"/>
</dbReference>
<accession>A0A1D2NDS0</accession>
<dbReference type="InterPro" id="IPR051638">
    <property type="entry name" value="CTBP_dehydrogenase"/>
</dbReference>
<dbReference type="Pfam" id="PF02826">
    <property type="entry name" value="2-Hacid_dh_C"/>
    <property type="match status" value="1"/>
</dbReference>
<dbReference type="GO" id="GO:0005634">
    <property type="term" value="C:nucleus"/>
    <property type="evidence" value="ECO:0007669"/>
    <property type="project" value="TreeGrafter"/>
</dbReference>
<keyword evidence="5" id="KW-1185">Reference proteome</keyword>
<dbReference type="GO" id="GO:0140297">
    <property type="term" value="F:DNA-binding transcription factor binding"/>
    <property type="evidence" value="ECO:0007669"/>
    <property type="project" value="TreeGrafter"/>
</dbReference>
<proteinExistence type="inferred from homology"/>
<dbReference type="Pfam" id="PF00389">
    <property type="entry name" value="2-Hacid_dh"/>
    <property type="match status" value="1"/>
</dbReference>
<dbReference type="InterPro" id="IPR036291">
    <property type="entry name" value="NAD(P)-bd_dom_sf"/>
</dbReference>
<name>A0A1D2NDS0_ORCCI</name>
<dbReference type="OrthoDB" id="9991913at2759"/>
<feature type="domain" description="D-isomer specific 2-hydroxyacid dehydrogenase NAD-binding" evidence="3">
    <location>
        <begin position="236"/>
        <end position="384"/>
    </location>
</feature>
<dbReference type="SUPFAM" id="SSF52283">
    <property type="entry name" value="Formate/glycerate dehydrogenase catalytic domain-like"/>
    <property type="match status" value="1"/>
</dbReference>
<dbReference type="GO" id="GO:0016616">
    <property type="term" value="F:oxidoreductase activity, acting on the CH-OH group of donors, NAD or NADP as acceptor"/>
    <property type="evidence" value="ECO:0007669"/>
    <property type="project" value="InterPro"/>
</dbReference>
<comment type="similarity">
    <text evidence="1">Belongs to the D-isomer specific 2-hydroxyacid dehydrogenase family.</text>
</comment>
<evidence type="ECO:0000313" key="4">
    <source>
        <dbReference type="EMBL" id="ODN03116.1"/>
    </source>
</evidence>
<dbReference type="STRING" id="48709.A0A1D2NDS0"/>
<dbReference type="GO" id="GO:0006357">
    <property type="term" value="P:regulation of transcription by RNA polymerase II"/>
    <property type="evidence" value="ECO:0007669"/>
    <property type="project" value="TreeGrafter"/>
</dbReference>
<evidence type="ECO:0000259" key="3">
    <source>
        <dbReference type="Pfam" id="PF02826"/>
    </source>
</evidence>
<evidence type="ECO:0000313" key="5">
    <source>
        <dbReference type="Proteomes" id="UP000094527"/>
    </source>
</evidence>
<evidence type="ECO:0000256" key="1">
    <source>
        <dbReference type="RuleBase" id="RU003719"/>
    </source>
</evidence>
<comment type="caution">
    <text evidence="4">The sequence shown here is derived from an EMBL/GenBank/DDBJ whole genome shotgun (WGS) entry which is preliminary data.</text>
</comment>
<dbReference type="AlphaFoldDB" id="A0A1D2NDS0"/>
<gene>
    <name evidence="4" type="ORF">Ocin01_03553</name>
</gene>
<protein>
    <submittedName>
        <fullName evidence="4">C-terminal-binding protein</fullName>
    </submittedName>
</protein>
<dbReference type="GO" id="GO:0051287">
    <property type="term" value="F:NAD binding"/>
    <property type="evidence" value="ECO:0007669"/>
    <property type="project" value="InterPro"/>
</dbReference>
<dbReference type="GO" id="GO:0001221">
    <property type="term" value="F:transcription coregulator binding"/>
    <property type="evidence" value="ECO:0007669"/>
    <property type="project" value="TreeGrafter"/>
</dbReference>
<dbReference type="PANTHER" id="PTHR46029:SF7">
    <property type="entry name" value="C-TERMINAL-BINDING PROTEIN"/>
    <property type="match status" value="1"/>
</dbReference>
<dbReference type="SUPFAM" id="SSF51735">
    <property type="entry name" value="NAD(P)-binding Rossmann-fold domains"/>
    <property type="match status" value="1"/>
</dbReference>
<evidence type="ECO:0000259" key="2">
    <source>
        <dbReference type="Pfam" id="PF00389"/>
    </source>
</evidence>
<dbReference type="GO" id="GO:0003714">
    <property type="term" value="F:transcription corepressor activity"/>
    <property type="evidence" value="ECO:0007669"/>
    <property type="project" value="TreeGrafter"/>
</dbReference>
<feature type="domain" description="D-isomer specific 2-hydroxyacid dehydrogenase catalytic" evidence="2">
    <location>
        <begin position="122"/>
        <end position="413"/>
    </location>
</feature>
<dbReference type="EMBL" id="LJIJ01000086">
    <property type="protein sequence ID" value="ODN03116.1"/>
    <property type="molecule type" value="Genomic_DNA"/>
</dbReference>
<dbReference type="Proteomes" id="UP000094527">
    <property type="component" value="Unassembled WGS sequence"/>
</dbReference>
<reference evidence="4 5" key="1">
    <citation type="journal article" date="2016" name="Genome Biol. Evol.">
        <title>Gene Family Evolution Reflects Adaptation to Soil Environmental Stressors in the Genome of the Collembolan Orchesella cincta.</title>
        <authorList>
            <person name="Faddeeva-Vakhrusheva A."/>
            <person name="Derks M.F."/>
            <person name="Anvar S.Y."/>
            <person name="Agamennone V."/>
            <person name="Suring W."/>
            <person name="Smit S."/>
            <person name="van Straalen N.M."/>
            <person name="Roelofs D."/>
        </authorList>
    </citation>
    <scope>NUCLEOTIDE SEQUENCE [LARGE SCALE GENOMIC DNA]</scope>
    <source>
        <tissue evidence="4">Mixed pool</tissue>
    </source>
</reference>
<dbReference type="Gene3D" id="3.40.50.720">
    <property type="entry name" value="NAD(P)-binding Rossmann-like Domain"/>
    <property type="match status" value="2"/>
</dbReference>
<dbReference type="InterPro" id="IPR006140">
    <property type="entry name" value="D-isomer_DH_NAD-bd"/>
</dbReference>
<dbReference type="GO" id="GO:0003713">
    <property type="term" value="F:transcription coactivator activity"/>
    <property type="evidence" value="ECO:0007669"/>
    <property type="project" value="TreeGrafter"/>
</dbReference>
<keyword evidence="1" id="KW-0560">Oxidoreductase</keyword>
<sequence>MEMHLLEASRQSNHDTNAHQTYMHCLHFREKFLRKRCIRWLTAFFIEYVVKSVGFFPPVSHPSACCGKEIKIAKFNIMSFRNNFKVGNGVGATVVDNQRIMRCFSSLRIEKPLVAQLEGRKCTYEVAILKGVATVAFCDALCMREVHAKVLNEAVGVFVWDAFTLGREQLAKFKALKVIVKVGPGLTGVDLAAAGERKIAVCHVNGYGIEEAADSTMSLILDSFRMKTFPVTTSNRYATFQCVQLRGKTLGIIGLSLVARAVSIRAMALGMKVSFYDPFIGDGYEKVFGITRVDHISQLLGQADIVSLHCSLNDKSIGIINEASIQFMRPGAIIVNIKDEGLIEESALAAALHSGQIGGAALDTHNPDFNRGPLRDAPNLIRTPGTAYFSEVSVREFREAAAEEMKAFLEEGPRSLRLRYLKNSIYF</sequence>
<dbReference type="PANTHER" id="PTHR46029">
    <property type="entry name" value="C-TERMINAL-BINDING PROTEIN"/>
    <property type="match status" value="1"/>
</dbReference>